<evidence type="ECO:0000313" key="7">
    <source>
        <dbReference type="Proteomes" id="UP000186883"/>
    </source>
</evidence>
<evidence type="ECO:0000259" key="3">
    <source>
        <dbReference type="Pfam" id="PF01551"/>
    </source>
</evidence>
<feature type="chain" id="PRO_5010637248" description="Peptidoglycan-binding protein" evidence="1">
    <location>
        <begin position="25"/>
        <end position="305"/>
    </location>
</feature>
<proteinExistence type="predicted"/>
<accession>A0A154MUR2</accession>
<dbReference type="InterPro" id="IPR016047">
    <property type="entry name" value="M23ase_b-sheet_dom"/>
</dbReference>
<reference evidence="4 6" key="1">
    <citation type="submission" date="2015-12" db="EMBL/GenBank/DDBJ databases">
        <title>Amycolatopsis regifaucium genome sequencing and assembly.</title>
        <authorList>
            <person name="Mayilraj S."/>
        </authorList>
    </citation>
    <scope>NUCLEOTIDE SEQUENCE [LARGE SCALE GENOMIC DNA]</scope>
    <source>
        <strain evidence="4 6">GY080</strain>
    </source>
</reference>
<dbReference type="Gene3D" id="2.70.70.10">
    <property type="entry name" value="Glucose Permease (Domain IIA)"/>
    <property type="match status" value="1"/>
</dbReference>
<dbReference type="InterPro" id="IPR050570">
    <property type="entry name" value="Cell_wall_metabolism_enzyme"/>
</dbReference>
<keyword evidence="1" id="KW-0732">Signal</keyword>
<reference evidence="5 7" key="2">
    <citation type="submission" date="2016-11" db="EMBL/GenBank/DDBJ databases">
        <title>Genome sequencing of Amycolatopsis regifaucium.</title>
        <authorList>
            <person name="Mayilraj S."/>
            <person name="Kaur N."/>
        </authorList>
    </citation>
    <scope>NUCLEOTIDE SEQUENCE [LARGE SCALE GENOMIC DNA]</scope>
    <source>
        <strain evidence="5 7">GY080</strain>
    </source>
</reference>
<evidence type="ECO:0000313" key="6">
    <source>
        <dbReference type="Proteomes" id="UP000076321"/>
    </source>
</evidence>
<evidence type="ECO:0008006" key="8">
    <source>
        <dbReference type="Google" id="ProtNLM"/>
    </source>
</evidence>
<dbReference type="InterPro" id="IPR011055">
    <property type="entry name" value="Dup_hybrid_motif"/>
</dbReference>
<dbReference type="EMBL" id="LOBU02000022">
    <property type="protein sequence ID" value="OKA04476.1"/>
    <property type="molecule type" value="Genomic_DNA"/>
</dbReference>
<organism evidence="4 6">
    <name type="scientific">Amycolatopsis regifaucium</name>
    <dbReference type="NCBI Taxonomy" id="546365"/>
    <lineage>
        <taxon>Bacteria</taxon>
        <taxon>Bacillati</taxon>
        <taxon>Actinomycetota</taxon>
        <taxon>Actinomycetes</taxon>
        <taxon>Pseudonocardiales</taxon>
        <taxon>Pseudonocardiaceae</taxon>
        <taxon>Amycolatopsis</taxon>
    </lineage>
</organism>
<dbReference type="GO" id="GO:0004222">
    <property type="term" value="F:metalloendopeptidase activity"/>
    <property type="evidence" value="ECO:0007669"/>
    <property type="project" value="TreeGrafter"/>
</dbReference>
<dbReference type="InterPro" id="IPR036365">
    <property type="entry name" value="PGBD-like_sf"/>
</dbReference>
<evidence type="ECO:0000259" key="2">
    <source>
        <dbReference type="Pfam" id="PF01471"/>
    </source>
</evidence>
<evidence type="ECO:0000256" key="1">
    <source>
        <dbReference type="SAM" id="SignalP"/>
    </source>
</evidence>
<evidence type="ECO:0000313" key="4">
    <source>
        <dbReference type="EMBL" id="KZB88021.1"/>
    </source>
</evidence>
<keyword evidence="7" id="KW-1185">Reference proteome</keyword>
<gene>
    <name evidence="5" type="ORF">ATP06_0231735</name>
    <name evidence="4" type="ORF">AVL48_18770</name>
</gene>
<dbReference type="Gene3D" id="1.10.101.10">
    <property type="entry name" value="PGBD-like superfamily/PGBD"/>
    <property type="match status" value="2"/>
</dbReference>
<dbReference type="Pfam" id="PF01471">
    <property type="entry name" value="PG_binding_1"/>
    <property type="match status" value="2"/>
</dbReference>
<feature type="domain" description="Peptidoglycan binding-like" evidence="2">
    <location>
        <begin position="102"/>
        <end position="157"/>
    </location>
</feature>
<feature type="domain" description="M23ase beta-sheet core" evidence="3">
    <location>
        <begin position="190"/>
        <end position="274"/>
    </location>
</feature>
<dbReference type="InterPro" id="IPR002477">
    <property type="entry name" value="Peptidoglycan-bd-like"/>
</dbReference>
<feature type="domain" description="Peptidoglycan binding-like" evidence="2">
    <location>
        <begin position="38"/>
        <end position="93"/>
    </location>
</feature>
<dbReference type="PANTHER" id="PTHR21666:SF270">
    <property type="entry name" value="MUREIN HYDROLASE ACTIVATOR ENVC"/>
    <property type="match status" value="1"/>
</dbReference>
<dbReference type="OrthoDB" id="9815541at2"/>
<dbReference type="RefSeq" id="WP_061986391.1">
    <property type="nucleotide sequence ID" value="NZ_FOPQ01000004.1"/>
</dbReference>
<dbReference type="SUPFAM" id="SSF51261">
    <property type="entry name" value="Duplicated hybrid motif"/>
    <property type="match status" value="1"/>
</dbReference>
<dbReference type="EMBL" id="LQCI01000002">
    <property type="protein sequence ID" value="KZB88021.1"/>
    <property type="molecule type" value="Genomic_DNA"/>
</dbReference>
<comment type="caution">
    <text evidence="4">The sequence shown here is derived from an EMBL/GenBank/DDBJ whole genome shotgun (WGS) entry which is preliminary data.</text>
</comment>
<dbReference type="Proteomes" id="UP000186883">
    <property type="component" value="Unassembled WGS sequence"/>
</dbReference>
<dbReference type="InterPro" id="IPR036366">
    <property type="entry name" value="PGBDSf"/>
</dbReference>
<protein>
    <recommendedName>
        <fullName evidence="8">Peptidoglycan-binding protein</fullName>
    </recommendedName>
</protein>
<sequence length="305" mass="31301">MRRLLTFLATVVAMVMIGAGSAHAAPAPAWPLVGGDSTGPEVTSAQYLLRQRGAQIDADGIVGPKTQAAVKAFQTAQGLTADGIVGPKTWSKLVLNLDTGATGEAVTGAQHQLVRHGYQIRPDGTFAASTASAVTAFKTKHGLPATSLIDATTWQWLIGGTPSVAGWSLPLSRATLPRSEYDDPHHDYPAIDLPVGTGTRALAVTAGTVALVNDSSCGKGVVLTANGARFVYCHFSQHAVASGATVQAGQLIGYTGNTGNSTGPHLHFGVKIGSTSHCPQRLLLAIYDGVAPPAPSSLPTSGCSY</sequence>
<feature type="signal peptide" evidence="1">
    <location>
        <begin position="1"/>
        <end position="24"/>
    </location>
</feature>
<name>A0A154MUR2_9PSEU</name>
<dbReference type="AlphaFoldDB" id="A0A154MUR2"/>
<dbReference type="PANTHER" id="PTHR21666">
    <property type="entry name" value="PEPTIDASE-RELATED"/>
    <property type="match status" value="1"/>
</dbReference>
<dbReference type="Pfam" id="PF01551">
    <property type="entry name" value="Peptidase_M23"/>
    <property type="match status" value="1"/>
</dbReference>
<evidence type="ECO:0000313" key="5">
    <source>
        <dbReference type="EMBL" id="OKA04476.1"/>
    </source>
</evidence>
<dbReference type="Proteomes" id="UP000076321">
    <property type="component" value="Unassembled WGS sequence"/>
</dbReference>
<dbReference type="SUPFAM" id="SSF47090">
    <property type="entry name" value="PGBD-like"/>
    <property type="match status" value="2"/>
</dbReference>
<dbReference type="CDD" id="cd12797">
    <property type="entry name" value="M23_peptidase"/>
    <property type="match status" value="1"/>
</dbReference>